<evidence type="ECO:0000256" key="11">
    <source>
        <dbReference type="ARBA" id="ARBA00047899"/>
    </source>
</evidence>
<evidence type="ECO:0000256" key="8">
    <source>
        <dbReference type="ARBA" id="ARBA00022840"/>
    </source>
</evidence>
<dbReference type="InterPro" id="IPR001480">
    <property type="entry name" value="Bulb-type_lectin_dom"/>
</dbReference>
<sequence>MISVNHSVSGNQSIVSSGESFELGFFKPGSSKNYYLGIWYKNVITQTIVWVANREKPLSATDMNSVELKVLDGNLVLITESKNLFWSTNISNTISSNTLVAILSDDGNLMLSDGSNSTTPLWQSFDNPTDTWLPNAKVKYDKRTNTTKILTSWKNSEDPSPGIFSVEMDQSNKQFLIKWNRTELYSASGSWNGRILSLMPEMSLNSDRYSFTYVDNENESYFMYSLRNSSKIRLTLDVSGQIRHLIWAENLMEWQIFTSQPRQPCEVYASCGAFSICNKESTTFCNCLTGFTPKSNTEWDLNDHSGGCVRKESLQCGDGKKGRFLMNPNVTLPEYSISVPAASAEECHSTCLSNCSSCNAYAYDNNVCSIWNEVVNLKQLSPGDGSGSVIYTRLAVSDEAYGEDVKSGKFSLKLKVIISGVVAVAILLLCSFSYIYCSRMMAKKTASQQSTGGNPVPHWFNREKEAQNLMNENDKQNFAVPFFCFENILAATDDFSDVNKLGHGDPTLSKSLKWKKRLEIILGISRGLLYLHEDSRLRIIHRDLKTSNILLDQEMNPKISDFGLARIVEEQTTEANTNKVVGTYGYMSPEYALEGVFSIKSDVFSLGVVILEIVTGRRNTGFYQSKEASNLLVHAWNYWKEKRALHLLDHSLLESCNPKEAMTCINVGLLCVQEDPGDRPTMSNVVMMLHSESTSLPKPNQPAFVSRRNVSNSSSVSSGKPPSFTKIELTITVEEGR</sequence>
<evidence type="ECO:0000256" key="14">
    <source>
        <dbReference type="SAM" id="MobiDB-lite"/>
    </source>
</evidence>
<dbReference type="SMART" id="SM00108">
    <property type="entry name" value="B_lectin"/>
    <property type="match status" value="1"/>
</dbReference>
<feature type="compositionally biased region" description="Low complexity" evidence="14">
    <location>
        <begin position="705"/>
        <end position="718"/>
    </location>
</feature>
<keyword evidence="15" id="KW-0812">Transmembrane</keyword>
<evidence type="ECO:0000256" key="9">
    <source>
        <dbReference type="ARBA" id="ARBA00023157"/>
    </source>
</evidence>
<evidence type="ECO:0000313" key="19">
    <source>
        <dbReference type="EnsemblPlants" id="PGSC0003DMT400067346"/>
    </source>
</evidence>
<dbReference type="InParanoid" id="M1CH47"/>
<feature type="transmembrane region" description="Helical" evidence="15">
    <location>
        <begin position="416"/>
        <end position="437"/>
    </location>
</feature>
<dbReference type="Pfam" id="PF01453">
    <property type="entry name" value="B_lectin"/>
    <property type="match status" value="1"/>
</dbReference>
<feature type="domain" description="Protein kinase" evidence="16">
    <location>
        <begin position="399"/>
        <end position="693"/>
    </location>
</feature>
<dbReference type="CDD" id="cd01098">
    <property type="entry name" value="PAN_AP_plant"/>
    <property type="match status" value="1"/>
</dbReference>
<feature type="region of interest" description="Disordered" evidence="14">
    <location>
        <begin position="693"/>
        <end position="722"/>
    </location>
</feature>
<dbReference type="ExpressionAtlas" id="M1CH47">
    <property type="expression patterns" value="baseline"/>
</dbReference>
<dbReference type="PaxDb" id="4113-PGSC0003DMT400067346"/>
<reference evidence="20" key="1">
    <citation type="journal article" date="2011" name="Nature">
        <title>Genome sequence and analysis of the tuber crop potato.</title>
        <authorList>
            <consortium name="The Potato Genome Sequencing Consortium"/>
        </authorList>
    </citation>
    <scope>NUCLEOTIDE SEQUENCE [LARGE SCALE GENOMIC DNA]</scope>
    <source>
        <strain evidence="20">cv. DM1-3 516 R44</strain>
    </source>
</reference>
<comment type="catalytic activity">
    <reaction evidence="11 13">
        <text>L-threonyl-[protein] + ATP = O-phospho-L-threonyl-[protein] + ADP + H(+)</text>
        <dbReference type="Rhea" id="RHEA:46608"/>
        <dbReference type="Rhea" id="RHEA-COMP:11060"/>
        <dbReference type="Rhea" id="RHEA-COMP:11605"/>
        <dbReference type="ChEBI" id="CHEBI:15378"/>
        <dbReference type="ChEBI" id="CHEBI:30013"/>
        <dbReference type="ChEBI" id="CHEBI:30616"/>
        <dbReference type="ChEBI" id="CHEBI:61977"/>
        <dbReference type="ChEBI" id="CHEBI:456216"/>
        <dbReference type="EC" id="2.7.11.1"/>
    </reaction>
</comment>
<dbReference type="GO" id="GO:0048544">
    <property type="term" value="P:recognition of pollen"/>
    <property type="evidence" value="ECO:0007669"/>
    <property type="project" value="InterPro"/>
</dbReference>
<dbReference type="AlphaFoldDB" id="M1CH47"/>
<dbReference type="GO" id="GO:0005886">
    <property type="term" value="C:plasma membrane"/>
    <property type="evidence" value="ECO:0007669"/>
    <property type="project" value="UniProtKB-SubCell"/>
</dbReference>
<evidence type="ECO:0000256" key="12">
    <source>
        <dbReference type="ARBA" id="ARBA00048679"/>
    </source>
</evidence>
<proteinExistence type="inferred from homology"/>
<keyword evidence="15" id="KW-1133">Transmembrane helix</keyword>
<keyword evidence="3 13" id="KW-0723">Serine/threonine-protein kinase</keyword>
<keyword evidence="7 13" id="KW-0418">Kinase</keyword>
<keyword evidence="15" id="KW-0472">Membrane</keyword>
<dbReference type="GO" id="GO:0004674">
    <property type="term" value="F:protein serine/threonine kinase activity"/>
    <property type="evidence" value="ECO:0007669"/>
    <property type="project" value="UniProtKB-KW"/>
</dbReference>
<evidence type="ECO:0000256" key="2">
    <source>
        <dbReference type="ARBA" id="ARBA00022475"/>
    </source>
</evidence>
<dbReference type="PROSITE" id="PS50011">
    <property type="entry name" value="PROTEIN_KINASE_DOM"/>
    <property type="match status" value="1"/>
</dbReference>
<evidence type="ECO:0000313" key="20">
    <source>
        <dbReference type="Proteomes" id="UP000011115"/>
    </source>
</evidence>
<dbReference type="Pfam" id="PF00069">
    <property type="entry name" value="Pkinase"/>
    <property type="match status" value="1"/>
</dbReference>
<dbReference type="PANTHER" id="PTHR27002">
    <property type="entry name" value="RECEPTOR-LIKE SERINE/THREONINE-PROTEIN KINASE SD1-8"/>
    <property type="match status" value="1"/>
</dbReference>
<dbReference type="Gene3D" id="1.10.510.10">
    <property type="entry name" value="Transferase(Phosphotransferase) domain 1"/>
    <property type="match status" value="1"/>
</dbReference>
<dbReference type="InterPro" id="IPR000858">
    <property type="entry name" value="S_locus_glycoprot_dom"/>
</dbReference>
<dbReference type="SUPFAM" id="SSF56112">
    <property type="entry name" value="Protein kinase-like (PK-like)"/>
    <property type="match status" value="1"/>
</dbReference>
<evidence type="ECO:0000256" key="5">
    <source>
        <dbReference type="ARBA" id="ARBA00022729"/>
    </source>
</evidence>
<dbReference type="PANTHER" id="PTHR27002:SF1110">
    <property type="entry name" value="RECEPTOR-LIKE SERINE_THREONINE-PROTEIN KINASE"/>
    <property type="match status" value="1"/>
</dbReference>
<dbReference type="PROSITE" id="PS50927">
    <property type="entry name" value="BULB_LECTIN"/>
    <property type="match status" value="1"/>
</dbReference>
<dbReference type="Pfam" id="PF08276">
    <property type="entry name" value="PAN_2"/>
    <property type="match status" value="1"/>
</dbReference>
<accession>M1CH47</accession>
<dbReference type="PIRSF" id="PIRSF000641">
    <property type="entry name" value="SRK"/>
    <property type="match status" value="1"/>
</dbReference>
<keyword evidence="2" id="KW-1003">Cell membrane</keyword>
<keyword evidence="4 13" id="KW-0808">Transferase</keyword>
<dbReference type="eggNOG" id="ENOG502RCRG">
    <property type="taxonomic scope" value="Eukaryota"/>
</dbReference>
<keyword evidence="10" id="KW-0325">Glycoprotein</keyword>
<dbReference type="Pfam" id="PF00954">
    <property type="entry name" value="S_locus_glycop"/>
    <property type="match status" value="1"/>
</dbReference>
<dbReference type="SUPFAM" id="SSF51110">
    <property type="entry name" value="alpha-D-mannose-specific plant lectins"/>
    <property type="match status" value="1"/>
</dbReference>
<dbReference type="SMART" id="SM00220">
    <property type="entry name" value="S_TKc"/>
    <property type="match status" value="1"/>
</dbReference>
<evidence type="ECO:0000256" key="7">
    <source>
        <dbReference type="ARBA" id="ARBA00022777"/>
    </source>
</evidence>
<keyword evidence="20" id="KW-1185">Reference proteome</keyword>
<dbReference type="Proteomes" id="UP000011115">
    <property type="component" value="Unassembled WGS sequence"/>
</dbReference>
<comment type="subcellular location">
    <subcellularLocation>
        <location evidence="1">Cell membrane</location>
        <topology evidence="1">Single-pass type I membrane protein</topology>
    </subcellularLocation>
</comment>
<dbReference type="FunFam" id="1.10.510.10:FF:000060">
    <property type="entry name" value="G-type lectin S-receptor-like serine/threonine-protein kinase"/>
    <property type="match status" value="1"/>
</dbReference>
<evidence type="ECO:0000256" key="4">
    <source>
        <dbReference type="ARBA" id="ARBA00022679"/>
    </source>
</evidence>
<dbReference type="EC" id="2.7.11.1" evidence="13"/>
<dbReference type="InterPro" id="IPR011009">
    <property type="entry name" value="Kinase-like_dom_sf"/>
</dbReference>
<keyword evidence="9" id="KW-1015">Disulfide bond</keyword>
<dbReference type="GO" id="GO:0005524">
    <property type="term" value="F:ATP binding"/>
    <property type="evidence" value="ECO:0007669"/>
    <property type="project" value="UniProtKB-KW"/>
</dbReference>
<name>M1CH47_SOLTU</name>
<dbReference type="Gramene" id="PGSC0003DMT400067346">
    <property type="protein sequence ID" value="PGSC0003DMT400067346"/>
    <property type="gene ID" value="PGSC0003DMG400026185"/>
</dbReference>
<evidence type="ECO:0000259" key="16">
    <source>
        <dbReference type="PROSITE" id="PS50011"/>
    </source>
</evidence>
<dbReference type="GO" id="GO:0106310">
    <property type="term" value="F:protein serine kinase activity"/>
    <property type="evidence" value="ECO:0007669"/>
    <property type="project" value="RHEA"/>
</dbReference>
<dbReference type="EnsemblPlants" id="PGSC0003DMT400067346">
    <property type="protein sequence ID" value="PGSC0003DMT400067346"/>
    <property type="gene ID" value="PGSC0003DMG400026185"/>
</dbReference>
<evidence type="ECO:0000256" key="13">
    <source>
        <dbReference type="PIRNR" id="PIRNR000641"/>
    </source>
</evidence>
<keyword evidence="6 13" id="KW-0547">Nucleotide-binding</keyword>
<feature type="domain" description="Bulb-type lectin" evidence="17">
    <location>
        <begin position="1"/>
        <end position="124"/>
    </location>
</feature>
<evidence type="ECO:0000256" key="15">
    <source>
        <dbReference type="SAM" id="Phobius"/>
    </source>
</evidence>
<comment type="catalytic activity">
    <reaction evidence="12 13">
        <text>L-seryl-[protein] + ATP = O-phospho-L-seryl-[protein] + ADP + H(+)</text>
        <dbReference type="Rhea" id="RHEA:17989"/>
        <dbReference type="Rhea" id="RHEA-COMP:9863"/>
        <dbReference type="Rhea" id="RHEA-COMP:11604"/>
        <dbReference type="ChEBI" id="CHEBI:15378"/>
        <dbReference type="ChEBI" id="CHEBI:29999"/>
        <dbReference type="ChEBI" id="CHEBI:30616"/>
        <dbReference type="ChEBI" id="CHEBI:83421"/>
        <dbReference type="ChEBI" id="CHEBI:456216"/>
        <dbReference type="EC" id="2.7.11.1"/>
    </reaction>
</comment>
<protein>
    <recommendedName>
        <fullName evidence="13">Receptor-like serine/threonine-protein kinase</fullName>
        <ecNumber evidence="13">2.7.11.1</ecNumber>
    </recommendedName>
</protein>
<evidence type="ECO:0000256" key="3">
    <source>
        <dbReference type="ARBA" id="ARBA00022527"/>
    </source>
</evidence>
<comment type="similarity">
    <text evidence="13">Belongs to the protein kinase superfamily. Ser/Thr protein kinase family.</text>
</comment>
<dbReference type="InterPro" id="IPR036426">
    <property type="entry name" value="Bulb-type_lectin_dom_sf"/>
</dbReference>
<dbReference type="InterPro" id="IPR008271">
    <property type="entry name" value="Ser/Thr_kinase_AS"/>
</dbReference>
<dbReference type="SMART" id="SM00473">
    <property type="entry name" value="PAN_AP"/>
    <property type="match status" value="1"/>
</dbReference>
<dbReference type="InterPro" id="IPR000719">
    <property type="entry name" value="Prot_kinase_dom"/>
</dbReference>
<organism evidence="19 20">
    <name type="scientific">Solanum tuberosum</name>
    <name type="common">Potato</name>
    <dbReference type="NCBI Taxonomy" id="4113"/>
    <lineage>
        <taxon>Eukaryota</taxon>
        <taxon>Viridiplantae</taxon>
        <taxon>Streptophyta</taxon>
        <taxon>Embryophyta</taxon>
        <taxon>Tracheophyta</taxon>
        <taxon>Spermatophyta</taxon>
        <taxon>Magnoliopsida</taxon>
        <taxon>eudicotyledons</taxon>
        <taxon>Gunneridae</taxon>
        <taxon>Pentapetalae</taxon>
        <taxon>asterids</taxon>
        <taxon>lamiids</taxon>
        <taxon>Solanales</taxon>
        <taxon>Solanaceae</taxon>
        <taxon>Solanoideae</taxon>
        <taxon>Solaneae</taxon>
        <taxon>Solanum</taxon>
    </lineage>
</organism>
<dbReference type="OMA" id="CEPHEAL"/>
<evidence type="ECO:0000256" key="6">
    <source>
        <dbReference type="ARBA" id="ARBA00022741"/>
    </source>
</evidence>
<keyword evidence="5" id="KW-0732">Signal</keyword>
<evidence type="ECO:0000259" key="18">
    <source>
        <dbReference type="PROSITE" id="PS50948"/>
    </source>
</evidence>
<dbReference type="HOGENOM" id="CLU_000288_116_2_1"/>
<feature type="domain" description="Apple" evidence="18">
    <location>
        <begin position="316"/>
        <end position="395"/>
    </location>
</feature>
<dbReference type="Gene3D" id="2.90.10.10">
    <property type="entry name" value="Bulb-type lectin domain"/>
    <property type="match status" value="1"/>
</dbReference>
<evidence type="ECO:0000256" key="10">
    <source>
        <dbReference type="ARBA" id="ARBA00023180"/>
    </source>
</evidence>
<dbReference type="InterPro" id="IPR024171">
    <property type="entry name" value="SRK-like_kinase"/>
</dbReference>
<dbReference type="CDD" id="cd00028">
    <property type="entry name" value="B_lectin"/>
    <property type="match status" value="1"/>
</dbReference>
<reference evidence="19" key="2">
    <citation type="submission" date="2015-06" db="UniProtKB">
        <authorList>
            <consortium name="EnsemblPlants"/>
        </authorList>
    </citation>
    <scope>IDENTIFICATION</scope>
    <source>
        <strain evidence="19">DM1-3 516 R44</strain>
    </source>
</reference>
<dbReference type="PROSITE" id="PS00108">
    <property type="entry name" value="PROTEIN_KINASE_ST"/>
    <property type="match status" value="1"/>
</dbReference>
<dbReference type="InterPro" id="IPR003609">
    <property type="entry name" value="Pan_app"/>
</dbReference>
<evidence type="ECO:0000259" key="17">
    <source>
        <dbReference type="PROSITE" id="PS50927"/>
    </source>
</evidence>
<dbReference type="FunCoup" id="M1CH47">
    <property type="interactions" value="13"/>
</dbReference>
<evidence type="ECO:0000256" key="1">
    <source>
        <dbReference type="ARBA" id="ARBA00004251"/>
    </source>
</evidence>
<keyword evidence="8 13" id="KW-0067">ATP-binding</keyword>
<dbReference type="PROSITE" id="PS50948">
    <property type="entry name" value="PAN"/>
    <property type="match status" value="1"/>
</dbReference>